<feature type="region of interest" description="Disordered" evidence="2">
    <location>
        <begin position="105"/>
        <end position="148"/>
    </location>
</feature>
<feature type="compositionally biased region" description="Polar residues" evidence="2">
    <location>
        <begin position="732"/>
        <end position="747"/>
    </location>
</feature>
<dbReference type="AlphaFoldDB" id="A0A9P4SI70"/>
<keyword evidence="1" id="KW-0677">Repeat</keyword>
<protein>
    <recommendedName>
        <fullName evidence="5">Pentatricopeptide repeat protein</fullName>
    </recommendedName>
</protein>
<proteinExistence type="predicted"/>
<keyword evidence="4" id="KW-1185">Reference proteome</keyword>
<evidence type="ECO:0000313" key="4">
    <source>
        <dbReference type="Proteomes" id="UP000799429"/>
    </source>
</evidence>
<dbReference type="OrthoDB" id="185373at2759"/>
<accession>A0A9P4SI70</accession>
<name>A0A9P4SI70_9PEZI</name>
<sequence>MQSLWSRTAQARSACGCPSCLATASAIARCSSLANAKRLFQLNSSSTIFYSTIFAAAAVADASAKQKRRSQWDRAITTARRELDQLRARSDLAVASNGEVALLEVGDEGSSQLEQARDSNINDEEELRTGLSEPGEREHGQLHSNHGDVTAQSHWKYAEEPVIPRLDDGEQVPLSKATGFTIRTYRFMKTTTKNVEKKSAYPTNESEPISNKSDLSQYSLLPGARRPKWPANTGPTLNARHLPPQSLWSTDEARRKALEHRYTPKKLRLTGLIVMRLVLVLFLYARIHDFSPRHASDLPITVKALACKSREQLLDLLLEVQSETDYCRSTSVADDAGEGRILSVPIPRYHQDDDGVFHMVTADMNNSIMNICEKHHHKKGMTFKDLIIFLSDLLLDSSSPPNVSTWNALISWFARWGRGGIVDALVSSIIDGYVRPNEYTCAATLTHYTRRNDAKSFVDFVARMRGAGFKHLMLARPNIAITDAGRSRLLLIPGTSKIIQKVYPTPTVFNALMGGVLQFAGFERAVEIAAEMREDGWGLDIPGLTLLIRDCVKRRDWNSGYAVWKQLLKVARMSDGRKPVDVVAYHTMIQLCNVCEKDDNAEKIYKDAEERGITRNRINSIHRKIPVATQSAEDNVPALENPEIVAAGIENLAPKFRKWGTVYENTSKIYFFNQEANHDSTVEAKVSDITDRENNNEAEAPETSELNNDDDHRVSMNNRPPSISNMPGHLLSHSNQLPTVTVSPGAA</sequence>
<dbReference type="InterPro" id="IPR011990">
    <property type="entry name" value="TPR-like_helical_dom_sf"/>
</dbReference>
<evidence type="ECO:0000313" key="3">
    <source>
        <dbReference type="EMBL" id="KAF2842272.1"/>
    </source>
</evidence>
<reference evidence="3" key="1">
    <citation type="journal article" date="2020" name="Stud. Mycol.">
        <title>101 Dothideomycetes genomes: a test case for predicting lifestyles and emergence of pathogens.</title>
        <authorList>
            <person name="Haridas S."/>
            <person name="Albert R."/>
            <person name="Binder M."/>
            <person name="Bloem J."/>
            <person name="Labutti K."/>
            <person name="Salamov A."/>
            <person name="Andreopoulos B."/>
            <person name="Baker S."/>
            <person name="Barry K."/>
            <person name="Bills G."/>
            <person name="Bluhm B."/>
            <person name="Cannon C."/>
            <person name="Castanera R."/>
            <person name="Culley D."/>
            <person name="Daum C."/>
            <person name="Ezra D."/>
            <person name="Gonzalez J."/>
            <person name="Henrissat B."/>
            <person name="Kuo A."/>
            <person name="Liang C."/>
            <person name="Lipzen A."/>
            <person name="Lutzoni F."/>
            <person name="Magnuson J."/>
            <person name="Mondo S."/>
            <person name="Nolan M."/>
            <person name="Ohm R."/>
            <person name="Pangilinan J."/>
            <person name="Park H.-J."/>
            <person name="Ramirez L."/>
            <person name="Alfaro M."/>
            <person name="Sun H."/>
            <person name="Tritt A."/>
            <person name="Yoshinaga Y."/>
            <person name="Zwiers L.-H."/>
            <person name="Turgeon B."/>
            <person name="Goodwin S."/>
            <person name="Spatafora J."/>
            <person name="Crous P."/>
            <person name="Grigoriev I."/>
        </authorList>
    </citation>
    <scope>NUCLEOTIDE SEQUENCE</scope>
    <source>
        <strain evidence="3">CBS 101060</strain>
    </source>
</reference>
<feature type="region of interest" description="Disordered" evidence="2">
    <location>
        <begin position="691"/>
        <end position="747"/>
    </location>
</feature>
<dbReference type="EMBL" id="MU006090">
    <property type="protein sequence ID" value="KAF2842272.1"/>
    <property type="molecule type" value="Genomic_DNA"/>
</dbReference>
<organism evidence="3 4">
    <name type="scientific">Patellaria atrata CBS 101060</name>
    <dbReference type="NCBI Taxonomy" id="1346257"/>
    <lineage>
        <taxon>Eukaryota</taxon>
        <taxon>Fungi</taxon>
        <taxon>Dikarya</taxon>
        <taxon>Ascomycota</taxon>
        <taxon>Pezizomycotina</taxon>
        <taxon>Dothideomycetes</taxon>
        <taxon>Dothideomycetes incertae sedis</taxon>
        <taxon>Patellariales</taxon>
        <taxon>Patellariaceae</taxon>
        <taxon>Patellaria</taxon>
    </lineage>
</organism>
<dbReference type="Gene3D" id="1.25.40.10">
    <property type="entry name" value="Tetratricopeptide repeat domain"/>
    <property type="match status" value="2"/>
</dbReference>
<evidence type="ECO:0000256" key="2">
    <source>
        <dbReference type="SAM" id="MobiDB-lite"/>
    </source>
</evidence>
<evidence type="ECO:0008006" key="5">
    <source>
        <dbReference type="Google" id="ProtNLM"/>
    </source>
</evidence>
<evidence type="ECO:0000256" key="1">
    <source>
        <dbReference type="ARBA" id="ARBA00022737"/>
    </source>
</evidence>
<dbReference type="PANTHER" id="PTHR47447">
    <property type="entry name" value="OS03G0856100 PROTEIN"/>
    <property type="match status" value="1"/>
</dbReference>
<dbReference type="PANTHER" id="PTHR47447:SF17">
    <property type="entry name" value="OS12G0638900 PROTEIN"/>
    <property type="match status" value="1"/>
</dbReference>
<gene>
    <name evidence="3" type="ORF">M501DRAFT_988514</name>
</gene>
<feature type="compositionally biased region" description="Polar residues" evidence="2">
    <location>
        <begin position="715"/>
        <end position="725"/>
    </location>
</feature>
<dbReference type="Proteomes" id="UP000799429">
    <property type="component" value="Unassembled WGS sequence"/>
</dbReference>
<comment type="caution">
    <text evidence="3">The sequence shown here is derived from an EMBL/GenBank/DDBJ whole genome shotgun (WGS) entry which is preliminary data.</text>
</comment>